<keyword evidence="1" id="KW-0812">Transmembrane</keyword>
<accession>G0QM00</accession>
<keyword evidence="1" id="KW-1133">Transmembrane helix</keyword>
<dbReference type="Gene3D" id="1.10.630.10">
    <property type="entry name" value="Cytochrome P450"/>
    <property type="match status" value="1"/>
</dbReference>
<dbReference type="InParanoid" id="G0QM00"/>
<dbReference type="InterPro" id="IPR036396">
    <property type="entry name" value="Cyt_P450_sf"/>
</dbReference>
<evidence type="ECO:0000256" key="1">
    <source>
        <dbReference type="SAM" id="Phobius"/>
    </source>
</evidence>
<evidence type="ECO:0000313" key="2">
    <source>
        <dbReference type="EMBL" id="EGR33755.1"/>
    </source>
</evidence>
<dbReference type="GO" id="GO:0004497">
    <property type="term" value="F:monooxygenase activity"/>
    <property type="evidence" value="ECO:0007669"/>
    <property type="project" value="InterPro"/>
</dbReference>
<dbReference type="GeneID" id="14909942"/>
<dbReference type="RefSeq" id="XP_004038979.1">
    <property type="nucleotide sequence ID" value="XM_004038931.1"/>
</dbReference>
<dbReference type="EMBL" id="GL983342">
    <property type="protein sequence ID" value="EGR33755.1"/>
    <property type="molecule type" value="Genomic_DNA"/>
</dbReference>
<dbReference type="EC" id="1.14.13.30" evidence="2"/>
<keyword evidence="1" id="KW-0472">Membrane</keyword>
<keyword evidence="2" id="KW-0560">Oxidoreductase</keyword>
<keyword evidence="3" id="KW-1185">Reference proteome</keyword>
<reference evidence="2 3" key="1">
    <citation type="submission" date="2011-07" db="EMBL/GenBank/DDBJ databases">
        <authorList>
            <person name="Coyne R."/>
            <person name="Brami D."/>
            <person name="Johnson J."/>
            <person name="Hostetler J."/>
            <person name="Hannick L."/>
            <person name="Clark T."/>
            <person name="Cassidy-Hanley D."/>
            <person name="Inman J."/>
        </authorList>
    </citation>
    <scope>NUCLEOTIDE SEQUENCE [LARGE SCALE GENOMIC DNA]</scope>
    <source>
        <strain evidence="2 3">G5</strain>
    </source>
</reference>
<dbReference type="OrthoDB" id="1470350at2759"/>
<dbReference type="AlphaFoldDB" id="G0QM00"/>
<protein>
    <submittedName>
        <fullName evidence="2">Cytochrome P450 family protein, putative</fullName>
        <ecNumber evidence="2">1.14.13.30</ecNumber>
        <ecNumber evidence="2">1.9.3.1</ecNumber>
    </submittedName>
</protein>
<organism evidence="2 3">
    <name type="scientific">Ichthyophthirius multifiliis</name>
    <name type="common">White spot disease agent</name>
    <name type="synonym">Ich</name>
    <dbReference type="NCBI Taxonomy" id="5932"/>
    <lineage>
        <taxon>Eukaryota</taxon>
        <taxon>Sar</taxon>
        <taxon>Alveolata</taxon>
        <taxon>Ciliophora</taxon>
        <taxon>Intramacronucleata</taxon>
        <taxon>Oligohymenophorea</taxon>
        <taxon>Hymenostomatida</taxon>
        <taxon>Ophryoglenina</taxon>
        <taxon>Ichthyophthirius</taxon>
    </lineage>
</organism>
<dbReference type="OMA" id="MEPIFIA"/>
<dbReference type="Proteomes" id="UP000008983">
    <property type="component" value="Unassembled WGS sequence"/>
</dbReference>
<dbReference type="STRING" id="857967.G0QM00"/>
<evidence type="ECO:0000313" key="3">
    <source>
        <dbReference type="Proteomes" id="UP000008983"/>
    </source>
</evidence>
<dbReference type="GO" id="GO:0020037">
    <property type="term" value="F:heme binding"/>
    <property type="evidence" value="ECO:0007669"/>
    <property type="project" value="InterPro"/>
</dbReference>
<name>G0QM00_ICHMU</name>
<dbReference type="SUPFAM" id="SSF48264">
    <property type="entry name" value="Cytochrome P450"/>
    <property type="match status" value="1"/>
</dbReference>
<feature type="transmembrane region" description="Helical" evidence="1">
    <location>
        <begin position="6"/>
        <end position="27"/>
    </location>
</feature>
<dbReference type="GO" id="GO:0005506">
    <property type="term" value="F:iron ion binding"/>
    <property type="evidence" value="ECO:0007669"/>
    <property type="project" value="InterPro"/>
</dbReference>
<sequence length="163" mass="19367">MIINIILFSLIIFIIFILTKLIFIPYLRFCNYVKFGKGNFYPILGVLAVIQKIIQVYKDIYYYFKHVHDDGKNSRIYVQNYFSKITIGITDTNLLKAFISVEDKYYEKDPYFTKALKRLMGDGILFSKGQKWKNNRTAMSAIFHFDSLQQRIMTIENLTKKHF</sequence>
<proteinExistence type="predicted"/>
<dbReference type="EC" id="1.9.3.1" evidence="2"/>
<dbReference type="GO" id="GO:0016705">
    <property type="term" value="F:oxidoreductase activity, acting on paired donors, with incorporation or reduction of molecular oxygen"/>
    <property type="evidence" value="ECO:0007669"/>
    <property type="project" value="InterPro"/>
</dbReference>
<gene>
    <name evidence="2" type="ORF">IMG5_040060</name>
</gene>